<comment type="caution">
    <text evidence="2">The sequence shown here is derived from an EMBL/GenBank/DDBJ whole genome shotgun (WGS) entry which is preliminary data.</text>
</comment>
<feature type="transmembrane region" description="Helical" evidence="1">
    <location>
        <begin position="127"/>
        <end position="149"/>
    </location>
</feature>
<sequence>MWLTLEPGGRRQVHSAAELAQALDSWSAREPGSFVVLEAPAGRCLQAAGCTATGFQLELLDDEAEDAEQRLLRTERDDLSRAELLRRLQGFWACGGEGRDAKAPWRRGRRWLPDGHARGGRREDEALTWWCALRALLILMIVPGLLILVGCWELRENERFRSQAQALDMRVLAREEHGSGRKAYVQLRLRPRDAEGLEQGGEQERVYTVARGRFPSWSQPGDVIRLWQLQDGSGRLLDSEPHSYLVFLMGVLFGLGVLHIWLRGIYRDWRRRGQRPRWSGLPPSHAAARD</sequence>
<accession>A0A2N8KV39</accession>
<organism evidence="2 3">
    <name type="scientific">Kinneretia aquatilis</name>
    <dbReference type="NCBI Taxonomy" id="2070761"/>
    <lineage>
        <taxon>Bacteria</taxon>
        <taxon>Pseudomonadati</taxon>
        <taxon>Pseudomonadota</taxon>
        <taxon>Betaproteobacteria</taxon>
        <taxon>Burkholderiales</taxon>
        <taxon>Sphaerotilaceae</taxon>
        <taxon>Roseateles</taxon>
    </lineage>
</organism>
<evidence type="ECO:0000313" key="3">
    <source>
        <dbReference type="Proteomes" id="UP000235916"/>
    </source>
</evidence>
<protein>
    <submittedName>
        <fullName evidence="2">Uncharacterized protein</fullName>
    </submittedName>
</protein>
<keyword evidence="3" id="KW-1185">Reference proteome</keyword>
<evidence type="ECO:0000313" key="2">
    <source>
        <dbReference type="EMBL" id="PND37316.1"/>
    </source>
</evidence>
<dbReference type="AlphaFoldDB" id="A0A2N8KV39"/>
<reference evidence="2 3" key="1">
    <citation type="submission" date="2018-01" db="EMBL/GenBank/DDBJ databases">
        <title>Draft genome sequence of Paucibacter aquatile CR182 isolated from freshwater of the Nakdong River.</title>
        <authorList>
            <person name="Choi A."/>
            <person name="Chung E.J."/>
        </authorList>
    </citation>
    <scope>NUCLEOTIDE SEQUENCE [LARGE SCALE GENOMIC DNA]</scope>
    <source>
        <strain evidence="2 3">CR182</strain>
    </source>
</reference>
<keyword evidence="1" id="KW-0472">Membrane</keyword>
<keyword evidence="1" id="KW-1133">Transmembrane helix</keyword>
<evidence type="ECO:0000256" key="1">
    <source>
        <dbReference type="SAM" id="Phobius"/>
    </source>
</evidence>
<feature type="transmembrane region" description="Helical" evidence="1">
    <location>
        <begin position="244"/>
        <end position="262"/>
    </location>
</feature>
<proteinExistence type="predicted"/>
<dbReference type="Proteomes" id="UP000235916">
    <property type="component" value="Unassembled WGS sequence"/>
</dbReference>
<keyword evidence="1" id="KW-0812">Transmembrane</keyword>
<dbReference type="EMBL" id="POSP01000003">
    <property type="protein sequence ID" value="PND37316.1"/>
    <property type="molecule type" value="Genomic_DNA"/>
</dbReference>
<name>A0A2N8KV39_9BURK</name>
<gene>
    <name evidence="2" type="ORF">C1O66_07080</name>
</gene>